<reference evidence="2" key="1">
    <citation type="journal article" date="2019" name="Int. J. Syst. Evol. Microbiol.">
        <title>The Global Catalogue of Microorganisms (GCM) 10K type strain sequencing project: providing services to taxonomists for standard genome sequencing and annotation.</title>
        <authorList>
            <consortium name="The Broad Institute Genomics Platform"/>
            <consortium name="The Broad Institute Genome Sequencing Center for Infectious Disease"/>
            <person name="Wu L."/>
            <person name="Ma J."/>
        </authorList>
    </citation>
    <scope>NUCLEOTIDE SEQUENCE [LARGE SCALE GENOMIC DNA]</scope>
    <source>
        <strain evidence="2">CGMCC 4.7466</strain>
    </source>
</reference>
<dbReference type="RefSeq" id="WP_377066123.1">
    <property type="nucleotide sequence ID" value="NZ_JBHSJJ010000010.1"/>
</dbReference>
<proteinExistence type="predicted"/>
<dbReference type="SUPFAM" id="SSF49785">
    <property type="entry name" value="Galactose-binding domain-like"/>
    <property type="match status" value="1"/>
</dbReference>
<evidence type="ECO:0008006" key="3">
    <source>
        <dbReference type="Google" id="ProtNLM"/>
    </source>
</evidence>
<name>A0ABV9T4I1_9BACT</name>
<sequence length="179" mass="20402">METAEQIRKIEIGRFEWRRSQLTCLTLVFWIAITQGLLAQEDKSVVADADGSLKLTAENGEGIGPDIQYMPEWKAFGWFTAQDRVEWMVEVPKTGKYDVYLEWSVSDEEAGKYFVFEAGDQKLTKKVGKSGSWETFKTKKVGSIQLNQGKQKMVFKPRDNFKGEALLDLRELVLVPRGA</sequence>
<keyword evidence="2" id="KW-1185">Reference proteome</keyword>
<dbReference type="Gene3D" id="2.60.120.260">
    <property type="entry name" value="Galactose-binding domain-like"/>
    <property type="match status" value="1"/>
</dbReference>
<dbReference type="EMBL" id="JBHSJJ010000010">
    <property type="protein sequence ID" value="MFC4873353.1"/>
    <property type="molecule type" value="Genomic_DNA"/>
</dbReference>
<evidence type="ECO:0000313" key="1">
    <source>
        <dbReference type="EMBL" id="MFC4873353.1"/>
    </source>
</evidence>
<gene>
    <name evidence="1" type="ORF">ACFPFU_16750</name>
</gene>
<dbReference type="InterPro" id="IPR008979">
    <property type="entry name" value="Galactose-bd-like_sf"/>
</dbReference>
<comment type="caution">
    <text evidence="1">The sequence shown here is derived from an EMBL/GenBank/DDBJ whole genome shotgun (WGS) entry which is preliminary data.</text>
</comment>
<organism evidence="1 2">
    <name type="scientific">Negadavirga shengliensis</name>
    <dbReference type="NCBI Taxonomy" id="1389218"/>
    <lineage>
        <taxon>Bacteria</taxon>
        <taxon>Pseudomonadati</taxon>
        <taxon>Bacteroidota</taxon>
        <taxon>Cytophagia</taxon>
        <taxon>Cytophagales</taxon>
        <taxon>Cyclobacteriaceae</taxon>
        <taxon>Negadavirga</taxon>
    </lineage>
</organism>
<accession>A0ABV9T4I1</accession>
<protein>
    <recommendedName>
        <fullName evidence="3">CBM6 domain-containing protein</fullName>
    </recommendedName>
</protein>
<evidence type="ECO:0000313" key="2">
    <source>
        <dbReference type="Proteomes" id="UP001595818"/>
    </source>
</evidence>
<dbReference type="Proteomes" id="UP001595818">
    <property type="component" value="Unassembled WGS sequence"/>
</dbReference>